<evidence type="ECO:0000313" key="1">
    <source>
        <dbReference type="EMBL" id="PWK17169.1"/>
    </source>
</evidence>
<protein>
    <submittedName>
        <fullName evidence="1">Uncharacterized protein</fullName>
    </submittedName>
</protein>
<gene>
    <name evidence="1" type="ORF">LV89_04455</name>
</gene>
<dbReference type="Proteomes" id="UP000245489">
    <property type="component" value="Unassembled WGS sequence"/>
</dbReference>
<accession>A0A316DIV2</accession>
<dbReference type="AlphaFoldDB" id="A0A316DIV2"/>
<name>A0A316DIV2_9BACT</name>
<keyword evidence="2" id="KW-1185">Reference proteome</keyword>
<sequence length="187" mass="21218">MVQVRYYQVVFGGSFWDEARNGLIVSGLNHLAHSENDEEDIHLLELLGAKNREPYTGFLGNIEYYWTGGKENGLQYGKDRGIVGISPIGGDTPGVSPAGKILKYGKYLSKSDFRGLKSHYRQIIEHSTKLRQYMKDPYKFDNLGILAKNASNPTVIRRIISTRVNHLKHEIKTFSDNIDKILTRNGF</sequence>
<evidence type="ECO:0000313" key="2">
    <source>
        <dbReference type="Proteomes" id="UP000245489"/>
    </source>
</evidence>
<dbReference type="EMBL" id="QGGO01000037">
    <property type="protein sequence ID" value="PWK17169.1"/>
    <property type="molecule type" value="Genomic_DNA"/>
</dbReference>
<reference evidence="1 2" key="1">
    <citation type="submission" date="2018-05" db="EMBL/GenBank/DDBJ databases">
        <title>Genomic Encyclopedia of Archaeal and Bacterial Type Strains, Phase II (KMG-II): from individual species to whole genera.</title>
        <authorList>
            <person name="Goeker M."/>
        </authorList>
    </citation>
    <scope>NUCLEOTIDE SEQUENCE [LARGE SCALE GENOMIC DNA]</scope>
    <source>
        <strain evidence="1 2">DSM 22214</strain>
    </source>
</reference>
<comment type="caution">
    <text evidence="1">The sequence shown here is derived from an EMBL/GenBank/DDBJ whole genome shotgun (WGS) entry which is preliminary data.</text>
</comment>
<proteinExistence type="predicted"/>
<organism evidence="1 2">
    <name type="scientific">Arcicella aurantiaca</name>
    <dbReference type="NCBI Taxonomy" id="591202"/>
    <lineage>
        <taxon>Bacteria</taxon>
        <taxon>Pseudomonadati</taxon>
        <taxon>Bacteroidota</taxon>
        <taxon>Cytophagia</taxon>
        <taxon>Cytophagales</taxon>
        <taxon>Flectobacillaceae</taxon>
        <taxon>Arcicella</taxon>
    </lineage>
</organism>